<organism evidence="1 2">
    <name type="scientific">Sphingobacterium spiritivorum ATCC 33300</name>
    <dbReference type="NCBI Taxonomy" id="525372"/>
    <lineage>
        <taxon>Bacteria</taxon>
        <taxon>Pseudomonadati</taxon>
        <taxon>Bacteroidota</taxon>
        <taxon>Sphingobacteriia</taxon>
        <taxon>Sphingobacteriales</taxon>
        <taxon>Sphingobacteriaceae</taxon>
        <taxon>Sphingobacterium</taxon>
    </lineage>
</organism>
<sequence length="60" mass="7237">MNAFTPYYHVYNNQTKIIFISKLDFTSTDSSFLYRISKQIIRFQFDTPEYHDYTTLPLAM</sequence>
<name>C2G126_SPHSI</name>
<dbReference type="HOGENOM" id="CLU_2939437_0_0_10"/>
<proteinExistence type="predicted"/>
<reference evidence="1 2" key="1">
    <citation type="submission" date="2009-01" db="EMBL/GenBank/DDBJ databases">
        <authorList>
            <person name="Qin X."/>
            <person name="Bachman B."/>
            <person name="Battles P."/>
            <person name="Bell A."/>
            <person name="Bess C."/>
            <person name="Bickham C."/>
            <person name="Chaboub L."/>
            <person name="Chen D."/>
            <person name="Coyle M."/>
            <person name="Deiros D.R."/>
            <person name="Dinh H."/>
            <person name="Forbes L."/>
            <person name="Fowler G."/>
            <person name="Francisco L."/>
            <person name="Fu Q."/>
            <person name="Gubbala S."/>
            <person name="Hale W."/>
            <person name="Han Y."/>
            <person name="Hemphill L."/>
            <person name="Highlander S.K."/>
            <person name="Hirani K."/>
            <person name="Hogues M."/>
            <person name="Jackson L."/>
            <person name="Jakkamsetti A."/>
            <person name="Javaid M."/>
            <person name="Jiang H."/>
            <person name="Korchina V."/>
            <person name="Kovar C."/>
            <person name="Lara F."/>
            <person name="Lee S."/>
            <person name="Mata R."/>
            <person name="Mathew T."/>
            <person name="Moen C."/>
            <person name="Morales K."/>
            <person name="Munidasa M."/>
            <person name="Nazareth L."/>
            <person name="Ngo R."/>
            <person name="Nguyen L."/>
            <person name="Okwuonu G."/>
            <person name="Ongeri F."/>
            <person name="Patil S."/>
            <person name="Petrosino J."/>
            <person name="Pham C."/>
            <person name="Pham P."/>
            <person name="Pu L.-L."/>
            <person name="Puazo M."/>
            <person name="Raj R."/>
            <person name="Reid J."/>
            <person name="Rouhana J."/>
            <person name="Saada N."/>
            <person name="Shang Y."/>
            <person name="Simmons D."/>
            <person name="Thornton R."/>
            <person name="Warren J."/>
            <person name="Weissenberger G."/>
            <person name="Zhang J."/>
            <person name="Zhang L."/>
            <person name="Zhou C."/>
            <person name="Zhu D."/>
            <person name="Muzny D."/>
            <person name="Worley K."/>
            <person name="Gibbs R."/>
        </authorList>
    </citation>
    <scope>NUCLEOTIDE SEQUENCE [LARGE SCALE GENOMIC DNA]</scope>
    <source>
        <strain evidence="1 2">ATCC 33300</strain>
    </source>
</reference>
<dbReference type="AlphaFoldDB" id="C2G126"/>
<comment type="caution">
    <text evidence="1">The sequence shown here is derived from an EMBL/GenBank/DDBJ whole genome shotgun (WGS) entry which is preliminary data.</text>
</comment>
<dbReference type="RefSeq" id="WP_003009146.1">
    <property type="nucleotide sequence ID" value="NZ_GG668632.1"/>
</dbReference>
<protein>
    <submittedName>
        <fullName evidence="1">Uncharacterized protein</fullName>
    </submittedName>
</protein>
<evidence type="ECO:0000313" key="2">
    <source>
        <dbReference type="Proteomes" id="UP000006241"/>
    </source>
</evidence>
<gene>
    <name evidence="1" type="ORF">HMPREF0765_3282</name>
</gene>
<accession>C2G126</accession>
<evidence type="ECO:0000313" key="1">
    <source>
        <dbReference type="EMBL" id="EEI91109.1"/>
    </source>
</evidence>
<dbReference type="Proteomes" id="UP000006241">
    <property type="component" value="Unassembled WGS sequence"/>
</dbReference>
<dbReference type="EMBL" id="ACHB01000072">
    <property type="protein sequence ID" value="EEI91109.1"/>
    <property type="molecule type" value="Genomic_DNA"/>
</dbReference>